<keyword evidence="1 3" id="KW-0378">Hydrolase</keyword>
<evidence type="ECO:0000313" key="4">
    <source>
        <dbReference type="Proteomes" id="UP000095576"/>
    </source>
</evidence>
<dbReference type="EC" id="3.-.-.-" evidence="3"/>
<evidence type="ECO:0000259" key="2">
    <source>
        <dbReference type="Pfam" id="PF00857"/>
    </source>
</evidence>
<evidence type="ECO:0000256" key="1">
    <source>
        <dbReference type="ARBA" id="ARBA00022801"/>
    </source>
</evidence>
<dbReference type="Proteomes" id="UP000095576">
    <property type="component" value="Unassembled WGS sequence"/>
</dbReference>
<proteinExistence type="predicted"/>
<feature type="domain" description="Isochorismatase-like" evidence="2">
    <location>
        <begin position="14"/>
        <end position="162"/>
    </location>
</feature>
<name>A0A174RMD9_BACT4</name>
<dbReference type="PANTHER" id="PTHR43540:SF1">
    <property type="entry name" value="ISOCHORISMATASE HYDROLASE"/>
    <property type="match status" value="1"/>
</dbReference>
<accession>A0A174RMD9</accession>
<dbReference type="Gene3D" id="3.40.50.850">
    <property type="entry name" value="Isochorismatase-like"/>
    <property type="match status" value="1"/>
</dbReference>
<dbReference type="GO" id="GO:0016787">
    <property type="term" value="F:hydrolase activity"/>
    <property type="evidence" value="ECO:0007669"/>
    <property type="project" value="UniProtKB-KW"/>
</dbReference>
<gene>
    <name evidence="3" type="primary">yecD</name>
    <name evidence="3" type="ORF">ERS852511_03386</name>
</gene>
<sequence>MGNIKSIKMKKQKALILIDLQNDYFEGGLYPLVGSLDAVLKAQKLIHYFRLNSLPVIYIRHISSRQDATFFLPDTIGAEIHSSVVPIKNEDIIIKHSPNSFYQTELNNLLQSKNITDVVICGMMTHMCVDATVRAAKDLGYKCTIIQDACATKDLEFQGFKVEAEKVQAVFLAALTPFYATIISTDEYIKSCLTTL</sequence>
<organism evidence="3 4">
    <name type="scientific">Bacteroides thetaiotaomicron</name>
    <dbReference type="NCBI Taxonomy" id="818"/>
    <lineage>
        <taxon>Bacteria</taxon>
        <taxon>Pseudomonadati</taxon>
        <taxon>Bacteroidota</taxon>
        <taxon>Bacteroidia</taxon>
        <taxon>Bacteroidales</taxon>
        <taxon>Bacteroidaceae</taxon>
        <taxon>Bacteroides</taxon>
    </lineage>
</organism>
<dbReference type="PANTHER" id="PTHR43540">
    <property type="entry name" value="PEROXYUREIDOACRYLATE/UREIDOACRYLATE AMIDOHYDROLASE-RELATED"/>
    <property type="match status" value="1"/>
</dbReference>
<evidence type="ECO:0000313" key="3">
    <source>
        <dbReference type="EMBL" id="CUP84335.1"/>
    </source>
</evidence>
<dbReference type="CDD" id="cd01014">
    <property type="entry name" value="nicotinamidase_related"/>
    <property type="match status" value="1"/>
</dbReference>
<reference evidence="3 4" key="1">
    <citation type="submission" date="2015-09" db="EMBL/GenBank/DDBJ databases">
        <authorList>
            <consortium name="Pathogen Informatics"/>
        </authorList>
    </citation>
    <scope>NUCLEOTIDE SEQUENCE [LARGE SCALE GENOMIC DNA]</scope>
    <source>
        <strain evidence="3 4">2789STDY5834899</strain>
    </source>
</reference>
<dbReference type="InterPro" id="IPR036380">
    <property type="entry name" value="Isochorismatase-like_sf"/>
</dbReference>
<dbReference type="AlphaFoldDB" id="A0A174RMD9"/>
<dbReference type="SUPFAM" id="SSF52499">
    <property type="entry name" value="Isochorismatase-like hydrolases"/>
    <property type="match status" value="1"/>
</dbReference>
<protein>
    <submittedName>
        <fullName evidence="3">Putative isochroismatase</fullName>
        <ecNumber evidence="3">3.-.-.-</ecNumber>
    </submittedName>
</protein>
<dbReference type="Pfam" id="PF00857">
    <property type="entry name" value="Isochorismatase"/>
    <property type="match status" value="1"/>
</dbReference>
<dbReference type="EMBL" id="CZAP01000014">
    <property type="protein sequence ID" value="CUP84335.1"/>
    <property type="molecule type" value="Genomic_DNA"/>
</dbReference>
<dbReference type="InterPro" id="IPR050272">
    <property type="entry name" value="Isochorismatase-like_hydrls"/>
</dbReference>
<dbReference type="InterPro" id="IPR000868">
    <property type="entry name" value="Isochorismatase-like_dom"/>
</dbReference>